<keyword evidence="12" id="KW-1185">Reference proteome</keyword>
<dbReference type="FunCoup" id="A0A1D2V8R8">
    <property type="interactions" value="468"/>
</dbReference>
<dbReference type="SUPFAM" id="SSF103481">
    <property type="entry name" value="Multidrug resistance efflux transporter EmrE"/>
    <property type="match status" value="1"/>
</dbReference>
<evidence type="ECO:0000313" key="12">
    <source>
        <dbReference type="Proteomes" id="UP000095038"/>
    </source>
</evidence>
<evidence type="ECO:0000256" key="2">
    <source>
        <dbReference type="ARBA" id="ARBA00010694"/>
    </source>
</evidence>
<dbReference type="InParanoid" id="A0A1D2V8R8"/>
<keyword evidence="7 10" id="KW-1133">Transmembrane helix</keyword>
<feature type="transmembrane region" description="Helical" evidence="10">
    <location>
        <begin position="295"/>
        <end position="315"/>
    </location>
</feature>
<keyword evidence="3" id="KW-0813">Transport</keyword>
<evidence type="ECO:0000256" key="3">
    <source>
        <dbReference type="ARBA" id="ARBA00022448"/>
    </source>
</evidence>
<evidence type="ECO:0000256" key="8">
    <source>
        <dbReference type="ARBA" id="ARBA00023136"/>
    </source>
</evidence>
<dbReference type="InterPro" id="IPR037185">
    <property type="entry name" value="EmrE-like"/>
</dbReference>
<dbReference type="GO" id="GO:0005460">
    <property type="term" value="F:UDP-glucose transmembrane transporter activity"/>
    <property type="evidence" value="ECO:0007669"/>
    <property type="project" value="TreeGrafter"/>
</dbReference>
<dbReference type="STRING" id="1344418.A0A1D2V8R8"/>
<evidence type="ECO:0000256" key="7">
    <source>
        <dbReference type="ARBA" id="ARBA00022989"/>
    </source>
</evidence>
<evidence type="ECO:0000256" key="6">
    <source>
        <dbReference type="ARBA" id="ARBA00022824"/>
    </source>
</evidence>
<dbReference type="InterPro" id="IPR013657">
    <property type="entry name" value="SCL35B1-4/HUT1"/>
</dbReference>
<feature type="transmembrane region" description="Helical" evidence="10">
    <location>
        <begin position="82"/>
        <end position="102"/>
    </location>
</feature>
<feature type="transmembrane region" description="Helical" evidence="10">
    <location>
        <begin position="349"/>
        <end position="368"/>
    </location>
</feature>
<reference evidence="12" key="1">
    <citation type="submission" date="2016-05" db="EMBL/GenBank/DDBJ databases">
        <title>Comparative genomics of biotechnologically important yeasts.</title>
        <authorList>
            <consortium name="DOE Joint Genome Institute"/>
            <person name="Riley R."/>
            <person name="Haridas S."/>
            <person name="Wolfe K.H."/>
            <person name="Lopes M.R."/>
            <person name="Hittinger C.T."/>
            <person name="Goker M."/>
            <person name="Salamov A."/>
            <person name="Wisecaver J."/>
            <person name="Long T.M."/>
            <person name="Aerts A.L."/>
            <person name="Barry K."/>
            <person name="Choi C."/>
            <person name="Clum A."/>
            <person name="Coughlan A.Y."/>
            <person name="Deshpande S."/>
            <person name="Douglass A.P."/>
            <person name="Hanson S.J."/>
            <person name="Klenk H.-P."/>
            <person name="Labutti K."/>
            <person name="Lapidus A."/>
            <person name="Lindquist E."/>
            <person name="Lipzen A."/>
            <person name="Meier-Kolthoff J.P."/>
            <person name="Ohm R.A."/>
            <person name="Otillar R.P."/>
            <person name="Pangilinan J."/>
            <person name="Peng Y."/>
            <person name="Rokas A."/>
            <person name="Rosa C.A."/>
            <person name="Scheuner C."/>
            <person name="Sibirny A.A."/>
            <person name="Slot J.C."/>
            <person name="Stielow J.B."/>
            <person name="Sun H."/>
            <person name="Kurtzman C.P."/>
            <person name="Blackwell M."/>
            <person name="Grigoriev I.V."/>
            <person name="Jeffries T.W."/>
        </authorList>
    </citation>
    <scope>NUCLEOTIDE SEQUENCE [LARGE SCALE GENOMIC DNA]</scope>
    <source>
        <strain evidence="12">DSM 1968</strain>
    </source>
</reference>
<evidence type="ECO:0000256" key="5">
    <source>
        <dbReference type="ARBA" id="ARBA00022692"/>
    </source>
</evidence>
<sequence length="380" mass="43345">MSQVKLQEQPNTFQLLCNTQTSLNYIESFRRYIGRDVRDLFGNKDNFRILLLIINIVGIYSTFLISGIFQEQLINLKFLKRFPIILNLVQSTSSLIVSLLYFSINKNFQVKTITHEIKYLVRLDKYRLIKLVLGISFLQSLSSPISQYSVRFGLDYLSILLAKSCKLIPVLIVHLILYNKRFPKYKYVLSVVITLGVVLFSLNNKKRVGNVNVKEDSNVYNQSMGYGCLMLSLALDGLMNSTQDQLFKRYSSSNAPQDKKVLLSGTHLMIFSSFFNVVFSLIYCTVFSNQLQDVRWSLLCYSVLNSVGQIFVFVVLEKFSSLVLVTVTVTRKMASMVLSVVVFNHHLRPAQLVGMLLVVLALSYEAALKCAQKKRGQTPI</sequence>
<evidence type="ECO:0000256" key="1">
    <source>
        <dbReference type="ARBA" id="ARBA00004477"/>
    </source>
</evidence>
<dbReference type="GO" id="GO:0005789">
    <property type="term" value="C:endoplasmic reticulum membrane"/>
    <property type="evidence" value="ECO:0007669"/>
    <property type="project" value="UniProtKB-SubCell"/>
</dbReference>
<evidence type="ECO:0000256" key="4">
    <source>
        <dbReference type="ARBA" id="ARBA00022597"/>
    </source>
</evidence>
<protein>
    <recommendedName>
        <fullName evidence="9">UDP-galactose transporter homolog 1</fullName>
    </recommendedName>
</protein>
<keyword evidence="8 10" id="KW-0472">Membrane</keyword>
<accession>A0A1D2V8R8</accession>
<dbReference type="GeneID" id="30964618"/>
<proteinExistence type="inferred from homology"/>
<dbReference type="OrthoDB" id="1601at2759"/>
<dbReference type="Proteomes" id="UP000095038">
    <property type="component" value="Unassembled WGS sequence"/>
</dbReference>
<dbReference type="GO" id="GO:0005459">
    <property type="term" value="F:UDP-galactose transmembrane transporter activity"/>
    <property type="evidence" value="ECO:0007669"/>
    <property type="project" value="TreeGrafter"/>
</dbReference>
<dbReference type="PANTHER" id="PTHR10778:SF10">
    <property type="entry name" value="SOLUTE CARRIER FAMILY 35 MEMBER B1"/>
    <property type="match status" value="1"/>
</dbReference>
<evidence type="ECO:0000256" key="9">
    <source>
        <dbReference type="ARBA" id="ARBA00041103"/>
    </source>
</evidence>
<feature type="transmembrane region" description="Helical" evidence="10">
    <location>
        <begin position="49"/>
        <end position="70"/>
    </location>
</feature>
<keyword evidence="4" id="KW-0762">Sugar transport</keyword>
<dbReference type="AlphaFoldDB" id="A0A1D2V8R8"/>
<dbReference type="RefSeq" id="XP_020044383.1">
    <property type="nucleotide sequence ID" value="XM_020190982.1"/>
</dbReference>
<feature type="transmembrane region" description="Helical" evidence="10">
    <location>
        <begin position="261"/>
        <end position="283"/>
    </location>
</feature>
<dbReference type="EMBL" id="KV454495">
    <property type="protein sequence ID" value="ODV58076.1"/>
    <property type="molecule type" value="Genomic_DNA"/>
</dbReference>
<comment type="similarity">
    <text evidence="2">Belongs to the nucleotide-sugar transporter family. SLC35B subfamily.</text>
</comment>
<dbReference type="PANTHER" id="PTHR10778">
    <property type="entry name" value="SOLUTE CARRIER FAMILY 35 MEMBER B"/>
    <property type="match status" value="1"/>
</dbReference>
<feature type="transmembrane region" description="Helical" evidence="10">
    <location>
        <begin position="185"/>
        <end position="203"/>
    </location>
</feature>
<keyword evidence="6" id="KW-0256">Endoplasmic reticulum</keyword>
<organism evidence="11 12">
    <name type="scientific">Ascoidea rubescens DSM 1968</name>
    <dbReference type="NCBI Taxonomy" id="1344418"/>
    <lineage>
        <taxon>Eukaryota</taxon>
        <taxon>Fungi</taxon>
        <taxon>Dikarya</taxon>
        <taxon>Ascomycota</taxon>
        <taxon>Saccharomycotina</taxon>
        <taxon>Saccharomycetes</taxon>
        <taxon>Ascoideaceae</taxon>
        <taxon>Ascoidea</taxon>
    </lineage>
</organism>
<gene>
    <name evidence="11" type="ORF">ASCRUDRAFT_40009</name>
</gene>
<keyword evidence="5 10" id="KW-0812">Transmembrane</keyword>
<dbReference type="GO" id="GO:0000139">
    <property type="term" value="C:Golgi membrane"/>
    <property type="evidence" value="ECO:0007669"/>
    <property type="project" value="TreeGrafter"/>
</dbReference>
<evidence type="ECO:0000313" key="11">
    <source>
        <dbReference type="EMBL" id="ODV58076.1"/>
    </source>
</evidence>
<feature type="transmembrane region" description="Helical" evidence="10">
    <location>
        <begin position="156"/>
        <end position="178"/>
    </location>
</feature>
<name>A0A1D2V8R8_9ASCO</name>
<evidence type="ECO:0000256" key="10">
    <source>
        <dbReference type="SAM" id="Phobius"/>
    </source>
</evidence>
<dbReference type="Pfam" id="PF08449">
    <property type="entry name" value="UAA"/>
    <property type="match status" value="1"/>
</dbReference>
<comment type="subcellular location">
    <subcellularLocation>
        <location evidence="1">Endoplasmic reticulum membrane</location>
        <topology evidence="1">Multi-pass membrane protein</topology>
    </subcellularLocation>
</comment>